<name>A0A8S5N4H7_9CAUD</name>
<protein>
    <submittedName>
        <fullName evidence="1">Type I neck protein</fullName>
    </submittedName>
</protein>
<sequence length="123" mass="14000">MPNGFDFNLDISDLVKGLEKFESKSDAAISVYAQTSALKLQNYAKQHRPWTDRTGHARQRLTGSSYKVEKGYELSLAHGVDYGIWLELAHEKRFAIIDPTINYVGNNEIMPGFQRLLERLGKL</sequence>
<reference evidence="1" key="1">
    <citation type="journal article" date="2021" name="Proc. Natl. Acad. Sci. U.S.A.">
        <title>A Catalog of Tens of Thousands of Viruses from Human Metagenomes Reveals Hidden Associations with Chronic Diseases.</title>
        <authorList>
            <person name="Tisza M.J."/>
            <person name="Buck C.B."/>
        </authorList>
    </citation>
    <scope>NUCLEOTIDE SEQUENCE</scope>
    <source>
        <strain evidence="1">CtiJY10</strain>
    </source>
</reference>
<proteinExistence type="predicted"/>
<evidence type="ECO:0000313" key="1">
    <source>
        <dbReference type="EMBL" id="DAD89348.1"/>
    </source>
</evidence>
<organism evidence="1">
    <name type="scientific">Podoviridae sp. ctiJY10</name>
    <dbReference type="NCBI Taxonomy" id="2826572"/>
    <lineage>
        <taxon>Viruses</taxon>
        <taxon>Duplodnaviria</taxon>
        <taxon>Heunggongvirae</taxon>
        <taxon>Uroviricota</taxon>
        <taxon>Caudoviricetes</taxon>
    </lineage>
</organism>
<accession>A0A8S5N4H7</accession>
<dbReference type="EMBL" id="BK015060">
    <property type="protein sequence ID" value="DAD89348.1"/>
    <property type="molecule type" value="Genomic_DNA"/>
</dbReference>